<evidence type="ECO:0000313" key="1">
    <source>
        <dbReference type="EMBL" id="EXX64263.1"/>
    </source>
</evidence>
<dbReference type="Proteomes" id="UP000022910">
    <property type="component" value="Unassembled WGS sequence"/>
</dbReference>
<protein>
    <submittedName>
        <fullName evidence="1">Uncharacterized protein</fullName>
    </submittedName>
</protein>
<keyword evidence="2" id="KW-1185">Reference proteome</keyword>
<accession>A0A015MBT8</accession>
<sequence length="170" mass="19344">MSHAENKLPEFKSLVKGSHETCEAYYACLTTNEFGSTYLDPVKCKAKNFDPRKATKEQEERILLIVERFNKIKEEKGFRVAQEELGAALVYSNTLPKPILKPDPEVTRSDNPSIDKAIQLIGHKIKFYDTDFKVIAVKITKDGIFLDVEENVEGELIQHEIGYENDVVPL</sequence>
<dbReference type="OrthoDB" id="2315708at2759"/>
<proteinExistence type="predicted"/>
<organism evidence="1 2">
    <name type="scientific">Rhizophagus irregularis (strain DAOM 197198w)</name>
    <name type="common">Glomus intraradices</name>
    <dbReference type="NCBI Taxonomy" id="1432141"/>
    <lineage>
        <taxon>Eukaryota</taxon>
        <taxon>Fungi</taxon>
        <taxon>Fungi incertae sedis</taxon>
        <taxon>Mucoromycota</taxon>
        <taxon>Glomeromycotina</taxon>
        <taxon>Glomeromycetes</taxon>
        <taxon>Glomerales</taxon>
        <taxon>Glomeraceae</taxon>
        <taxon>Rhizophagus</taxon>
    </lineage>
</organism>
<evidence type="ECO:0000313" key="2">
    <source>
        <dbReference type="Proteomes" id="UP000022910"/>
    </source>
</evidence>
<dbReference type="EMBL" id="JEMT01023597">
    <property type="protein sequence ID" value="EXX64263.1"/>
    <property type="molecule type" value="Genomic_DNA"/>
</dbReference>
<comment type="caution">
    <text evidence="1">The sequence shown here is derived from an EMBL/GenBank/DDBJ whole genome shotgun (WGS) entry which is preliminary data.</text>
</comment>
<dbReference type="HOGENOM" id="CLU_095412_0_0_1"/>
<dbReference type="AlphaFoldDB" id="A0A015MBT8"/>
<reference evidence="1 2" key="1">
    <citation type="submission" date="2014-02" db="EMBL/GenBank/DDBJ databases">
        <title>Single nucleus genome sequencing reveals high similarity among nuclei of an endomycorrhizal fungus.</title>
        <authorList>
            <person name="Lin K."/>
            <person name="Geurts R."/>
            <person name="Zhang Z."/>
            <person name="Limpens E."/>
            <person name="Saunders D.G."/>
            <person name="Mu D."/>
            <person name="Pang E."/>
            <person name="Cao H."/>
            <person name="Cha H."/>
            <person name="Lin T."/>
            <person name="Zhou Q."/>
            <person name="Shang Y."/>
            <person name="Li Y."/>
            <person name="Ivanov S."/>
            <person name="Sharma T."/>
            <person name="Velzen R.V."/>
            <person name="Ruijter N.D."/>
            <person name="Aanen D.K."/>
            <person name="Win J."/>
            <person name="Kamoun S."/>
            <person name="Bisseling T."/>
            <person name="Huang S."/>
        </authorList>
    </citation>
    <scope>NUCLEOTIDE SEQUENCE [LARGE SCALE GENOMIC DNA]</scope>
    <source>
        <strain evidence="2">DAOM197198w</strain>
    </source>
</reference>
<gene>
    <name evidence="1" type="ORF">RirG_144510</name>
</gene>
<name>A0A015MBT8_RHIIW</name>